<evidence type="ECO:0000313" key="2">
    <source>
        <dbReference type="Proteomes" id="UP001501705"/>
    </source>
</evidence>
<accession>A0ABN2EJN2</accession>
<sequence length="108" mass="10565">MYVQAPFHQVAVVAATTSASSPATTSNTQLCPAEAASSPITSCQQTACPTPTRGRWLVLGVDAPTGVAAVVVAGWGTGRGVPTGADLVAAADAAAVEAGVYVAVAPVE</sequence>
<comment type="caution">
    <text evidence="1">The sequence shown here is derived from an EMBL/GenBank/DDBJ whole genome shotgun (WGS) entry which is preliminary data.</text>
</comment>
<proteinExistence type="predicted"/>
<gene>
    <name evidence="1" type="ORF">GCM10009804_73930</name>
</gene>
<evidence type="ECO:0000313" key="1">
    <source>
        <dbReference type="EMBL" id="GAA1607159.1"/>
    </source>
</evidence>
<keyword evidence="2" id="KW-1185">Reference proteome</keyword>
<organism evidence="1 2">
    <name type="scientific">Kribbella hippodromi</name>
    <dbReference type="NCBI Taxonomy" id="434347"/>
    <lineage>
        <taxon>Bacteria</taxon>
        <taxon>Bacillati</taxon>
        <taxon>Actinomycetota</taxon>
        <taxon>Actinomycetes</taxon>
        <taxon>Propionibacteriales</taxon>
        <taxon>Kribbellaceae</taxon>
        <taxon>Kribbella</taxon>
    </lineage>
</organism>
<protein>
    <submittedName>
        <fullName evidence="1">Uncharacterized protein</fullName>
    </submittedName>
</protein>
<dbReference type="EMBL" id="BAAAPH010000040">
    <property type="protein sequence ID" value="GAA1607159.1"/>
    <property type="molecule type" value="Genomic_DNA"/>
</dbReference>
<dbReference type="Proteomes" id="UP001501705">
    <property type="component" value="Unassembled WGS sequence"/>
</dbReference>
<name>A0ABN2EJN2_9ACTN</name>
<reference evidence="1 2" key="1">
    <citation type="journal article" date="2019" name="Int. J. Syst. Evol. Microbiol.">
        <title>The Global Catalogue of Microorganisms (GCM) 10K type strain sequencing project: providing services to taxonomists for standard genome sequencing and annotation.</title>
        <authorList>
            <consortium name="The Broad Institute Genomics Platform"/>
            <consortium name="The Broad Institute Genome Sequencing Center for Infectious Disease"/>
            <person name="Wu L."/>
            <person name="Ma J."/>
        </authorList>
    </citation>
    <scope>NUCLEOTIDE SEQUENCE [LARGE SCALE GENOMIC DNA]</scope>
    <source>
        <strain evidence="1 2">JCM 15572</strain>
    </source>
</reference>